<dbReference type="InterPro" id="IPR059120">
    <property type="entry name" value="Cullin-like_AB"/>
</dbReference>
<keyword evidence="2" id="KW-0132">Cell division</keyword>
<dbReference type="GeneID" id="43579497"/>
<dbReference type="GO" id="GO:0051301">
    <property type="term" value="P:cell division"/>
    <property type="evidence" value="ECO:0007669"/>
    <property type="project" value="UniProtKB-KW"/>
</dbReference>
<dbReference type="PANTHER" id="PTHR45957">
    <property type="entry name" value="ANAPHASE-PROMOTING COMPLEX SUBUNIT 2"/>
    <property type="match status" value="1"/>
</dbReference>
<dbReference type="GO" id="GO:0005680">
    <property type="term" value="C:anaphase-promoting complex"/>
    <property type="evidence" value="ECO:0007669"/>
    <property type="project" value="TreeGrafter"/>
</dbReference>
<dbReference type="Gene3D" id="3.30.230.130">
    <property type="entry name" value="Cullin, Chain C, Domain 2"/>
    <property type="match status" value="1"/>
</dbReference>
<dbReference type="Gene3D" id="1.10.10.10">
    <property type="entry name" value="Winged helix-like DNA-binding domain superfamily/Winged helix DNA-binding domain"/>
    <property type="match status" value="1"/>
</dbReference>
<dbReference type="EMBL" id="CABVLU010000001">
    <property type="protein sequence ID" value="VVT45210.1"/>
    <property type="molecule type" value="Genomic_DNA"/>
</dbReference>
<dbReference type="SUPFAM" id="SSF75632">
    <property type="entry name" value="Cullin homology domain"/>
    <property type="match status" value="1"/>
</dbReference>
<evidence type="ECO:0000256" key="3">
    <source>
        <dbReference type="ARBA" id="ARBA00022776"/>
    </source>
</evidence>
<dbReference type="InterPro" id="IPR016158">
    <property type="entry name" value="Cullin_homology"/>
</dbReference>
<dbReference type="GO" id="GO:0006511">
    <property type="term" value="P:ubiquitin-dependent protein catabolic process"/>
    <property type="evidence" value="ECO:0007669"/>
    <property type="project" value="InterPro"/>
</dbReference>
<name>A0A5E8B2A9_9ASCO</name>
<evidence type="ECO:0000256" key="4">
    <source>
        <dbReference type="ARBA" id="ARBA00022786"/>
    </source>
</evidence>
<dbReference type="Proteomes" id="UP000398389">
    <property type="component" value="Unassembled WGS sequence"/>
</dbReference>
<dbReference type="AlphaFoldDB" id="A0A5E8B2A9"/>
<reference evidence="9 10" key="1">
    <citation type="submission" date="2019-09" db="EMBL/GenBank/DDBJ databases">
        <authorList>
            <person name="Brejova B."/>
        </authorList>
    </citation>
    <scope>NUCLEOTIDE SEQUENCE [LARGE SCALE GENOMIC DNA]</scope>
</reference>
<gene>
    <name evidence="9" type="ORF">SAPINGB_P000674</name>
</gene>
<feature type="region of interest" description="Disordered" evidence="7">
    <location>
        <begin position="1"/>
        <end position="21"/>
    </location>
</feature>
<organism evidence="9 10">
    <name type="scientific">Magnusiomyces paraingens</name>
    <dbReference type="NCBI Taxonomy" id="2606893"/>
    <lineage>
        <taxon>Eukaryota</taxon>
        <taxon>Fungi</taxon>
        <taxon>Dikarya</taxon>
        <taxon>Ascomycota</taxon>
        <taxon>Saccharomycotina</taxon>
        <taxon>Dipodascomycetes</taxon>
        <taxon>Dipodascales</taxon>
        <taxon>Dipodascaceae</taxon>
        <taxon>Magnusiomyces</taxon>
    </lineage>
</organism>
<evidence type="ECO:0000256" key="5">
    <source>
        <dbReference type="ARBA" id="ARBA00023306"/>
    </source>
</evidence>
<dbReference type="SMART" id="SM00182">
    <property type="entry name" value="CULLIN"/>
    <property type="match status" value="1"/>
</dbReference>
<evidence type="ECO:0000313" key="10">
    <source>
        <dbReference type="Proteomes" id="UP000398389"/>
    </source>
</evidence>
<keyword evidence="4" id="KW-0833">Ubl conjugation pathway</keyword>
<evidence type="ECO:0000256" key="6">
    <source>
        <dbReference type="PROSITE-ProRule" id="PRU00330"/>
    </source>
</evidence>
<feature type="domain" description="Cullin family profile" evidence="8">
    <location>
        <begin position="420"/>
        <end position="609"/>
    </location>
</feature>
<dbReference type="Gene3D" id="1.20.1310.10">
    <property type="entry name" value="Cullin Repeats"/>
    <property type="match status" value="1"/>
</dbReference>
<proteinExistence type="inferred from homology"/>
<keyword evidence="5" id="KW-0131">Cell cycle</keyword>
<dbReference type="GO" id="GO:0007091">
    <property type="term" value="P:metaphase/anaphase transition of mitotic cell cycle"/>
    <property type="evidence" value="ECO:0007669"/>
    <property type="project" value="TreeGrafter"/>
</dbReference>
<dbReference type="Pfam" id="PF26557">
    <property type="entry name" value="Cullin_AB"/>
    <property type="match status" value="1"/>
</dbReference>
<dbReference type="SUPFAM" id="SSF46785">
    <property type="entry name" value="Winged helix' DNA-binding domain"/>
    <property type="match status" value="1"/>
</dbReference>
<sequence length="715" mass="78811">MNILDDSILGPVLRPSPQSDSTDAETQIVLEWMHPDTLLAPPSDKVLTAIKALEKAGPESVRVLETRYVDLMRTHFMQHAAPLLQQSLGSQSFADLASVIAESRRHYLYPVTFFDSLDVASHGFNLSDRLANHFRALVGLAAPYTAVRPCLEKYLDSPEVSLSTPSDQVVGALAAVADAYLPAGRVQDAVLAGFLRDVTRVVVERYRGEWTREVRPELEAWAKQTLAAVAGVGMFGADVPSAEDLTRIVDNVFLDVRIDELFDIIVDFPQSRPAIVDIKGCVRNSQQRAAIVNSLQQSCSRRLLHGGANTVDVLLGYISIIRSLSLLEPRGVLLDKVARPIRRYLKDRDDTIKEVLSGILGDKKSPIRELSNELVSLGVCKESGPEEDDLNWQPDPLDAPPDFGGGGGNGQNGVDIIGSLISIFDNKDVMVKELMKRFADTMLFSHEFDEETVLMTIELLKLKFGEEALGNLDVMIKDMAESRRIDGLVHGGGGGVAEYFHADVISGLYWPRYNGVTCVAPKKIEEQMKMFEGSFEKLKQGRELVWLGSLGSVTVEIEVDGSVVEYIVSPEKACLISLFEEREQWTVHELVQALGTDESCVKSALVFWQKRGLVAQTGSDEYSLGDKRRAVVEDIGEAAAPQDPKEELRVYTSYVVGMLTNLGAVPAERIHSFLKVLVPAETPYTHTLSELQGFLDLLVEEEKLVVVGGDKYKLC</sequence>
<dbReference type="SMART" id="SM01013">
    <property type="entry name" value="APC2"/>
    <property type="match status" value="1"/>
</dbReference>
<dbReference type="InterPro" id="IPR057975">
    <property type="entry name" value="TPR_ANAPC2"/>
</dbReference>
<accession>A0A5E8B2A9</accession>
<evidence type="ECO:0000256" key="1">
    <source>
        <dbReference type="ARBA" id="ARBA00016068"/>
    </source>
</evidence>
<dbReference type="PANTHER" id="PTHR45957:SF1">
    <property type="entry name" value="ANAPHASE-PROMOTING COMPLEX SUBUNIT 2"/>
    <property type="match status" value="1"/>
</dbReference>
<comment type="similarity">
    <text evidence="6">Belongs to the cullin family.</text>
</comment>
<dbReference type="GO" id="GO:0070979">
    <property type="term" value="P:protein K11-linked ubiquitination"/>
    <property type="evidence" value="ECO:0007669"/>
    <property type="project" value="TreeGrafter"/>
</dbReference>
<keyword evidence="10" id="KW-1185">Reference proteome</keyword>
<protein>
    <recommendedName>
        <fullName evidence="1">Anaphase-promoting complex subunit 2</fullName>
    </recommendedName>
</protein>
<dbReference type="PROSITE" id="PS50069">
    <property type="entry name" value="CULLIN_2"/>
    <property type="match status" value="1"/>
</dbReference>
<evidence type="ECO:0000256" key="2">
    <source>
        <dbReference type="ARBA" id="ARBA00022618"/>
    </source>
</evidence>
<dbReference type="Pfam" id="PF25773">
    <property type="entry name" value="TPR_ANAPC2"/>
    <property type="match status" value="1"/>
</dbReference>
<keyword evidence="3" id="KW-0498">Mitosis</keyword>
<evidence type="ECO:0000313" key="9">
    <source>
        <dbReference type="EMBL" id="VVT45210.1"/>
    </source>
</evidence>
<dbReference type="GO" id="GO:0031625">
    <property type="term" value="F:ubiquitin protein ligase binding"/>
    <property type="evidence" value="ECO:0007669"/>
    <property type="project" value="InterPro"/>
</dbReference>
<evidence type="ECO:0000259" key="8">
    <source>
        <dbReference type="PROSITE" id="PS50069"/>
    </source>
</evidence>
<dbReference type="InterPro" id="IPR044554">
    <property type="entry name" value="ANAPC2"/>
</dbReference>
<dbReference type="Pfam" id="PF08672">
    <property type="entry name" value="ANAPC2"/>
    <property type="match status" value="1"/>
</dbReference>
<dbReference type="InterPro" id="IPR036317">
    <property type="entry name" value="Cullin_homology_sf"/>
</dbReference>
<dbReference type="InterPro" id="IPR014786">
    <property type="entry name" value="ANAPC2_C"/>
</dbReference>
<dbReference type="OrthoDB" id="5581181at2759"/>
<dbReference type="RefSeq" id="XP_031851288.1">
    <property type="nucleotide sequence ID" value="XM_031995397.1"/>
</dbReference>
<evidence type="ECO:0000256" key="7">
    <source>
        <dbReference type="SAM" id="MobiDB-lite"/>
    </source>
</evidence>
<dbReference type="InterPro" id="IPR036390">
    <property type="entry name" value="WH_DNA-bd_sf"/>
</dbReference>
<dbReference type="InterPro" id="IPR036388">
    <property type="entry name" value="WH-like_DNA-bd_sf"/>
</dbReference>